<dbReference type="SUPFAM" id="SSF51735">
    <property type="entry name" value="NAD(P)-binding Rossmann-fold domains"/>
    <property type="match status" value="1"/>
</dbReference>
<evidence type="ECO:0000256" key="2">
    <source>
        <dbReference type="ARBA" id="ARBA00022605"/>
    </source>
</evidence>
<evidence type="ECO:0000313" key="8">
    <source>
        <dbReference type="EMBL" id="MDA0565666.1"/>
    </source>
</evidence>
<evidence type="ECO:0000259" key="7">
    <source>
        <dbReference type="Pfam" id="PF02826"/>
    </source>
</evidence>
<dbReference type="EMBL" id="JAJAQC010000025">
    <property type="protein sequence ID" value="MDA0565666.1"/>
    <property type="molecule type" value="Genomic_DNA"/>
</dbReference>
<dbReference type="CDD" id="cd12172">
    <property type="entry name" value="PGDH_like_2"/>
    <property type="match status" value="1"/>
</dbReference>
<evidence type="ECO:0000256" key="1">
    <source>
        <dbReference type="ARBA" id="ARBA00005854"/>
    </source>
</evidence>
<dbReference type="InterPro" id="IPR036291">
    <property type="entry name" value="NAD(P)-bd_dom_sf"/>
</dbReference>
<proteinExistence type="inferred from homology"/>
<dbReference type="InterPro" id="IPR029752">
    <property type="entry name" value="D-isomer_DH_CS1"/>
</dbReference>
<evidence type="ECO:0000313" key="9">
    <source>
        <dbReference type="Proteomes" id="UP001140076"/>
    </source>
</evidence>
<dbReference type="PANTHER" id="PTHR42789">
    <property type="entry name" value="D-ISOMER SPECIFIC 2-HYDROXYACID DEHYDROGENASE FAMILY PROTEIN (AFU_ORTHOLOGUE AFUA_6G10090)"/>
    <property type="match status" value="1"/>
</dbReference>
<dbReference type="PANTHER" id="PTHR42789:SF1">
    <property type="entry name" value="D-ISOMER SPECIFIC 2-HYDROXYACID DEHYDROGENASE FAMILY PROTEIN (AFU_ORTHOLOGUE AFUA_6G10090)"/>
    <property type="match status" value="1"/>
</dbReference>
<feature type="domain" description="D-isomer specific 2-hydroxyacid dehydrogenase catalytic" evidence="6">
    <location>
        <begin position="15"/>
        <end position="314"/>
    </location>
</feature>
<dbReference type="InterPro" id="IPR006140">
    <property type="entry name" value="D-isomer_DH_NAD-bd"/>
</dbReference>
<dbReference type="PROSITE" id="PS00671">
    <property type="entry name" value="D_2_HYDROXYACID_DH_3"/>
    <property type="match status" value="1"/>
</dbReference>
<dbReference type="Pfam" id="PF00389">
    <property type="entry name" value="2-Hacid_dh"/>
    <property type="match status" value="1"/>
</dbReference>
<dbReference type="RefSeq" id="WP_270072942.1">
    <property type="nucleotide sequence ID" value="NZ_JAJAQC010000025.1"/>
</dbReference>
<evidence type="ECO:0000256" key="5">
    <source>
        <dbReference type="RuleBase" id="RU003719"/>
    </source>
</evidence>
<keyword evidence="4" id="KW-0520">NAD</keyword>
<evidence type="ECO:0000256" key="4">
    <source>
        <dbReference type="ARBA" id="ARBA00023027"/>
    </source>
</evidence>
<comment type="similarity">
    <text evidence="1 5">Belongs to the D-isomer specific 2-hydroxyacid dehydrogenase family.</text>
</comment>
<keyword evidence="3 5" id="KW-0560">Oxidoreductase</keyword>
<dbReference type="InterPro" id="IPR029753">
    <property type="entry name" value="D-isomer_DH_CS"/>
</dbReference>
<protein>
    <submittedName>
        <fullName evidence="8">Phosphoglycerate dehydrogenase</fullName>
    </submittedName>
</protein>
<dbReference type="SUPFAM" id="SSF52283">
    <property type="entry name" value="Formate/glycerate dehydrogenase catalytic domain-like"/>
    <property type="match status" value="1"/>
</dbReference>
<dbReference type="InterPro" id="IPR006139">
    <property type="entry name" value="D-isomer_2_OHA_DH_cat_dom"/>
</dbReference>
<comment type="caution">
    <text evidence="8">The sequence shown here is derived from an EMBL/GenBank/DDBJ whole genome shotgun (WGS) entry which is preliminary data.</text>
</comment>
<dbReference type="GO" id="GO:0051287">
    <property type="term" value="F:NAD binding"/>
    <property type="evidence" value="ECO:0007669"/>
    <property type="project" value="InterPro"/>
</dbReference>
<dbReference type="GO" id="GO:0016616">
    <property type="term" value="F:oxidoreductase activity, acting on the CH-OH group of donors, NAD or NADP as acceptor"/>
    <property type="evidence" value="ECO:0007669"/>
    <property type="project" value="InterPro"/>
</dbReference>
<organism evidence="8 9">
    <name type="scientific">Streptomonospora mangrovi</name>
    <dbReference type="NCBI Taxonomy" id="2883123"/>
    <lineage>
        <taxon>Bacteria</taxon>
        <taxon>Bacillati</taxon>
        <taxon>Actinomycetota</taxon>
        <taxon>Actinomycetes</taxon>
        <taxon>Streptosporangiales</taxon>
        <taxon>Nocardiopsidaceae</taxon>
        <taxon>Streptomonospora</taxon>
    </lineage>
</organism>
<dbReference type="Proteomes" id="UP001140076">
    <property type="component" value="Unassembled WGS sequence"/>
</dbReference>
<feature type="domain" description="D-isomer specific 2-hydroxyacid dehydrogenase NAD-binding" evidence="7">
    <location>
        <begin position="111"/>
        <end position="283"/>
    </location>
</feature>
<gene>
    <name evidence="8" type="ORF">LG943_15265</name>
</gene>
<name>A0A9X3NP59_9ACTN</name>
<evidence type="ECO:0000256" key="3">
    <source>
        <dbReference type="ARBA" id="ARBA00023002"/>
    </source>
</evidence>
<dbReference type="Gene3D" id="3.40.50.720">
    <property type="entry name" value="NAD(P)-binding Rossmann-like Domain"/>
    <property type="match status" value="2"/>
</dbReference>
<reference evidence="8" key="1">
    <citation type="submission" date="2021-10" db="EMBL/GenBank/DDBJ databases">
        <title>Streptomonospora sp. nov., isolated from mangrove soil.</title>
        <authorList>
            <person name="Chen X."/>
            <person name="Ge X."/>
            <person name="Liu W."/>
        </authorList>
    </citation>
    <scope>NUCLEOTIDE SEQUENCE</scope>
    <source>
        <strain evidence="8">S1-112</strain>
    </source>
</reference>
<dbReference type="PROSITE" id="PS00065">
    <property type="entry name" value="D_2_HYDROXYACID_DH_1"/>
    <property type="match status" value="1"/>
</dbReference>
<evidence type="ECO:0000259" key="6">
    <source>
        <dbReference type="Pfam" id="PF00389"/>
    </source>
</evidence>
<dbReference type="AlphaFoldDB" id="A0A9X3NP59"/>
<sequence length="315" mass="32954">MPTTLITTPTFGRFSPEPWDILREAGEAVLACESGVLPADELLARVPEADALVVGLDAITPEVLAAAPRLKVIAKHGVGVDNIDLAAARERGIHVTFAPGSNSRAVAELAFALLLDTGRRITRTHTEVLAGGWPKHFGPELAGRTLAVIGFGRIGRLVAGFAQAFGMAVVAYDPFLPEAEFTERGVRSLDLPACLAEADFVSLHMPGGSGAPLLDRAALEAMKPGACLVNTARGDLVDEHALAELLHSGHVGAAALDAFDPEPLRADSPLRSAPNTVLTSHIGACSHEANRGMGVTVARDVVRVLRGEEPLHPVG</sequence>
<keyword evidence="9" id="KW-1185">Reference proteome</keyword>
<dbReference type="GO" id="GO:0008652">
    <property type="term" value="P:amino acid biosynthetic process"/>
    <property type="evidence" value="ECO:0007669"/>
    <property type="project" value="UniProtKB-KW"/>
</dbReference>
<keyword evidence="2" id="KW-0028">Amino-acid biosynthesis</keyword>
<dbReference type="Pfam" id="PF02826">
    <property type="entry name" value="2-Hacid_dh_C"/>
    <property type="match status" value="1"/>
</dbReference>
<accession>A0A9X3NP59</accession>
<dbReference type="InterPro" id="IPR050857">
    <property type="entry name" value="D-2-hydroxyacid_DH"/>
</dbReference>